<reference evidence="1" key="1">
    <citation type="submission" date="2022-01" db="EMBL/GenBank/DDBJ databases">
        <title>Novel species in genus Dyadobacter.</title>
        <authorList>
            <person name="Ma C."/>
        </authorList>
    </citation>
    <scope>NUCLEOTIDE SEQUENCE</scope>
    <source>
        <strain evidence="1">CY357</strain>
    </source>
</reference>
<protein>
    <submittedName>
        <fullName evidence="1">Uncharacterized protein</fullName>
    </submittedName>
</protein>
<gene>
    <name evidence="1" type="ORF">L0661_12870</name>
</gene>
<dbReference type="Proteomes" id="UP001139411">
    <property type="component" value="Unassembled WGS sequence"/>
</dbReference>
<dbReference type="RefSeq" id="WP_235178082.1">
    <property type="nucleotide sequence ID" value="NZ_JAKFFV010000007.1"/>
</dbReference>
<name>A0A9X1TUA9_9BACT</name>
<proteinExistence type="predicted"/>
<evidence type="ECO:0000313" key="1">
    <source>
        <dbReference type="EMBL" id="MCF2499208.1"/>
    </source>
</evidence>
<dbReference type="AlphaFoldDB" id="A0A9X1TUA9"/>
<organism evidence="1 2">
    <name type="scientific">Dyadobacter chenhuakuii</name>
    <dbReference type="NCBI Taxonomy" id="2909339"/>
    <lineage>
        <taxon>Bacteria</taxon>
        <taxon>Pseudomonadati</taxon>
        <taxon>Bacteroidota</taxon>
        <taxon>Cytophagia</taxon>
        <taxon>Cytophagales</taxon>
        <taxon>Spirosomataceae</taxon>
        <taxon>Dyadobacter</taxon>
    </lineage>
</organism>
<sequence length="156" mass="17918">MKIKPMNITIAKNDLALMDLDGTRNYLDGISYNIRDIFHGNEKTTGGQDDKPVDIAEHLMNAMDIFTYALEELTHLEVGEEDLPKMNSIISSIRYIVERLRSISIRLEPGISLEYYALFLDKIEILDETIDDAEHVFFELRSDKDFIAEAHRLLGL</sequence>
<accession>A0A9X1TUA9</accession>
<dbReference type="EMBL" id="JAKFFV010000007">
    <property type="protein sequence ID" value="MCF2499208.1"/>
    <property type="molecule type" value="Genomic_DNA"/>
</dbReference>
<comment type="caution">
    <text evidence="1">The sequence shown here is derived from an EMBL/GenBank/DDBJ whole genome shotgun (WGS) entry which is preliminary data.</text>
</comment>
<evidence type="ECO:0000313" key="2">
    <source>
        <dbReference type="Proteomes" id="UP001139411"/>
    </source>
</evidence>